<dbReference type="EMBL" id="JABSTR010000005">
    <property type="protein sequence ID" value="KAH9371007.1"/>
    <property type="molecule type" value="Genomic_DNA"/>
</dbReference>
<evidence type="ECO:0000313" key="3">
    <source>
        <dbReference type="EMBL" id="KAH9371007.1"/>
    </source>
</evidence>
<gene>
    <name evidence="3" type="ORF">HPB48_016996</name>
</gene>
<feature type="compositionally biased region" description="Basic and acidic residues" evidence="1">
    <location>
        <begin position="820"/>
        <end position="829"/>
    </location>
</feature>
<comment type="caution">
    <text evidence="3">The sequence shown here is derived from an EMBL/GenBank/DDBJ whole genome shotgun (WGS) entry which is preliminary data.</text>
</comment>
<feature type="compositionally biased region" description="Basic and acidic residues" evidence="1">
    <location>
        <begin position="664"/>
        <end position="678"/>
    </location>
</feature>
<feature type="compositionally biased region" description="Basic and acidic residues" evidence="1">
    <location>
        <begin position="136"/>
        <end position="149"/>
    </location>
</feature>
<keyword evidence="4" id="KW-1185">Reference proteome</keyword>
<evidence type="ECO:0000256" key="1">
    <source>
        <dbReference type="SAM" id="MobiDB-lite"/>
    </source>
</evidence>
<feature type="region of interest" description="Disordered" evidence="1">
    <location>
        <begin position="97"/>
        <end position="263"/>
    </location>
</feature>
<feature type="compositionally biased region" description="Basic and acidic residues" evidence="1">
    <location>
        <begin position="854"/>
        <end position="866"/>
    </location>
</feature>
<dbReference type="VEuPathDB" id="VectorBase:HLOH_061437"/>
<feature type="compositionally biased region" description="Basic and acidic residues" evidence="1">
    <location>
        <begin position="691"/>
        <end position="702"/>
    </location>
</feature>
<feature type="compositionally biased region" description="Polar residues" evidence="1">
    <location>
        <begin position="949"/>
        <end position="963"/>
    </location>
</feature>
<feature type="compositionally biased region" description="Polar residues" evidence="1">
    <location>
        <begin position="482"/>
        <end position="493"/>
    </location>
</feature>
<feature type="compositionally biased region" description="Low complexity" evidence="1">
    <location>
        <begin position="446"/>
        <end position="463"/>
    </location>
</feature>
<feature type="compositionally biased region" description="Low complexity" evidence="1">
    <location>
        <begin position="217"/>
        <end position="227"/>
    </location>
</feature>
<dbReference type="OMA" id="GSWGPEW"/>
<dbReference type="GO" id="GO:0006032">
    <property type="term" value="P:chitin catabolic process"/>
    <property type="evidence" value="ECO:0007669"/>
    <property type="project" value="TreeGrafter"/>
</dbReference>
<feature type="compositionally biased region" description="Polar residues" evidence="1">
    <location>
        <begin position="578"/>
        <end position="596"/>
    </location>
</feature>
<name>A0A9J6G7W9_HAELO</name>
<feature type="compositionally biased region" description="Polar residues" evidence="1">
    <location>
        <begin position="1097"/>
        <end position="1108"/>
    </location>
</feature>
<feature type="compositionally biased region" description="Basic and acidic residues" evidence="1">
    <location>
        <begin position="795"/>
        <end position="806"/>
    </location>
</feature>
<accession>A0A9J6G7W9</accession>
<dbReference type="Proteomes" id="UP000821853">
    <property type="component" value="Chromosome 3"/>
</dbReference>
<feature type="compositionally biased region" description="Polar residues" evidence="1">
    <location>
        <begin position="929"/>
        <end position="938"/>
    </location>
</feature>
<feature type="compositionally biased region" description="Basic and acidic residues" evidence="1">
    <location>
        <begin position="972"/>
        <end position="987"/>
    </location>
</feature>
<feature type="compositionally biased region" description="Basic and acidic residues" evidence="1">
    <location>
        <begin position="999"/>
        <end position="1020"/>
    </location>
</feature>
<feature type="compositionally biased region" description="Polar residues" evidence="1">
    <location>
        <begin position="429"/>
        <end position="445"/>
    </location>
</feature>
<evidence type="ECO:0000256" key="2">
    <source>
        <dbReference type="SAM" id="Phobius"/>
    </source>
</evidence>
<dbReference type="PANTHER" id="PTHR11177">
    <property type="entry name" value="CHITINASE"/>
    <property type="match status" value="1"/>
</dbReference>
<feature type="region of interest" description="Disordered" evidence="1">
    <location>
        <begin position="1033"/>
        <end position="1052"/>
    </location>
</feature>
<protein>
    <recommendedName>
        <fullName evidence="5">Chitinase</fullName>
    </recommendedName>
</protein>
<evidence type="ECO:0008006" key="5">
    <source>
        <dbReference type="Google" id="ProtNLM"/>
    </source>
</evidence>
<dbReference type="GO" id="GO:0005576">
    <property type="term" value="C:extracellular region"/>
    <property type="evidence" value="ECO:0007669"/>
    <property type="project" value="TreeGrafter"/>
</dbReference>
<feature type="compositionally biased region" description="Low complexity" evidence="1">
    <location>
        <begin position="719"/>
        <end position="742"/>
    </location>
</feature>
<feature type="region of interest" description="Disordered" evidence="1">
    <location>
        <begin position="915"/>
        <end position="1027"/>
    </location>
</feature>
<feature type="compositionally biased region" description="Basic residues" evidence="1">
    <location>
        <begin position="174"/>
        <end position="186"/>
    </location>
</feature>
<feature type="transmembrane region" description="Helical" evidence="2">
    <location>
        <begin position="28"/>
        <end position="47"/>
    </location>
</feature>
<organism evidence="3 4">
    <name type="scientific">Haemaphysalis longicornis</name>
    <name type="common">Bush tick</name>
    <dbReference type="NCBI Taxonomy" id="44386"/>
    <lineage>
        <taxon>Eukaryota</taxon>
        <taxon>Metazoa</taxon>
        <taxon>Ecdysozoa</taxon>
        <taxon>Arthropoda</taxon>
        <taxon>Chelicerata</taxon>
        <taxon>Arachnida</taxon>
        <taxon>Acari</taxon>
        <taxon>Parasitiformes</taxon>
        <taxon>Ixodida</taxon>
        <taxon>Ixodoidea</taxon>
        <taxon>Ixodidae</taxon>
        <taxon>Haemaphysalinae</taxon>
        <taxon>Haemaphysalis</taxon>
    </lineage>
</organism>
<feature type="compositionally biased region" description="Polar residues" evidence="1">
    <location>
        <begin position="622"/>
        <end position="640"/>
    </location>
</feature>
<feature type="region of interest" description="Disordered" evidence="1">
    <location>
        <begin position="369"/>
        <end position="499"/>
    </location>
</feature>
<feature type="compositionally biased region" description="Polar residues" evidence="1">
    <location>
        <begin position="234"/>
        <end position="260"/>
    </location>
</feature>
<feature type="compositionally biased region" description="Low complexity" evidence="1">
    <location>
        <begin position="681"/>
        <end position="690"/>
    </location>
</feature>
<dbReference type="PANTHER" id="PTHR11177:SF144">
    <property type="entry name" value="CHITINASE 5"/>
    <property type="match status" value="1"/>
</dbReference>
<feature type="region of interest" description="Disordered" evidence="1">
    <location>
        <begin position="854"/>
        <end position="903"/>
    </location>
</feature>
<dbReference type="Gene3D" id="3.20.20.80">
    <property type="entry name" value="Glycosidases"/>
    <property type="match status" value="1"/>
</dbReference>
<dbReference type="SUPFAM" id="SSF51445">
    <property type="entry name" value="(Trans)glycosidases"/>
    <property type="match status" value="1"/>
</dbReference>
<proteinExistence type="predicted"/>
<dbReference type="InterPro" id="IPR050314">
    <property type="entry name" value="Glycosyl_Hydrlase_18"/>
</dbReference>
<sequence>MGEASSSRRKTAASRRPARRALSRQTRIVVGVTTFVMLLVGASLVLLQRRFNLTGYFHQSGSVAAAVANAFGGHRQDSSSKRGEQLARDLHESWNTTLLSSETSKRRIRGRSPSQDAGAKRRRAKGTANGESRNASGDRPEEGTSRDTGETNPVFDADRELKALQNVFAERRQRTGKKRRSTKKSSSKAATSSKVVSAGRTRSKVPGGGIQKHRTSRSALATTSSTSVQPKLDQMTNGNSAPADTTVSGTASRSQVTRSGSRGIRMVRKMRKLRIRFTIPSSTSNSTILSSAASPRGVSVKLYQNGTEETSSEKVMVTGPSTASLVPPHKANSSNSSTEARKTAFMTRVVNKITETNGAVNFIEAALSETSEHRKKSVSDETKSEKKNGTGKLKKPDTSATTRSPSQPNTSHATPGSGQTTSKRKTAVPVNNTSVPATQRSTSKVPRNSSTSPRSSPSPNTPTKNAQTSPSPTTGAKLVNVKTGSRQATTYSGGLSPFPFTKRVINATFPSPPIPSMSNESGSVGNITEYFSLNPSETSADSNRSKDSVLEGHIKTVDEIIRKILEKTGNDTGRFGFGNSTRGSDGSDIIHTTSGDANKHGTLPNERNKGSGTTRMEKSIKTTRVSSSQKLPRSSGSQVTMGGKHSVPHSTNKTYAKKYGATSRPDRRVPKLASETERNISTPTTTSRPPATREEFVPEAKPTKQQSSTTGPPDEIVPEAEVTPAPPNTETTELETTTTSTSFAYYTGKDEWIPESGARRLIGKGGHAPRKVLPKTEAALSQDLQSMDQAPLPHNPERPLQRHEDAQAPQLRGPEQPGSEIRKDEEPRGEGPTALKADVNSELNILYSSLKDALEEEKKHRPKENSEELQDYDNEEHASANNSSRSGEEFAVPGNPNIPVESNLLVSEVTVHSAETSLQSDGRYPQEHNLANDSTASKEVTFRFLGIEQGSNAYRPPSSTIESSVPLGGRESSTDKASYRPGPDAENHLPLAAAGSTGLEKDSSRSRYDYIPRNSTEKSSSHMNYATGDVSRELASTQSMVERLTGPTGSNEAVVQIKDESSTFLNATTAVKESPSATQGSDSDDAVRWSALKDKGSQSTSTEASRASTVMPVEAEKASSLLDNGNEKGTGSVPWISSEKPHQTAADANPGQFEEFQTTRMAARFEGDHNESVIVTHGEVPVRRRPGVVCVYNSSHSGWRSEGVLYSIASIPYEYCSSVLYCCLSLDKELDFEGFGNHSDFRYLANMKKVNPGMQTFVVIGGSGSPTASFRHLVSSSIHQDVLIQLAVHWIKTREFDGAYMYWPQMEDQDGNDATSAYRYLAKSFNKLGIKLGVMLPSSSPYFAKEASLEALTKELDGSFEAVLLPPPEIEELSHGAELAYHTKGLTRAFGRYPTRLPGSVPVCPMIPFWGRTFKMDAVMQESGLALKPAGYGAPRAVTQEPGKVALFEYCRDVNYSASVFSTQEQVLIGNEYMALLTPATLERYLESMVQNKSWRCFGSWGPEWDDFAGHCGSARYPLLRTLYEFQVNHSIKRTAAIGASDAGVS</sequence>
<keyword evidence="2" id="KW-0472">Membrane</keyword>
<keyword evidence="2" id="KW-0812">Transmembrane</keyword>
<feature type="compositionally biased region" description="Basic and acidic residues" evidence="1">
    <location>
        <begin position="377"/>
        <end position="388"/>
    </location>
</feature>
<dbReference type="InterPro" id="IPR017853">
    <property type="entry name" value="GH"/>
</dbReference>
<feature type="region of interest" description="Disordered" evidence="1">
    <location>
        <begin position="307"/>
        <end position="340"/>
    </location>
</feature>
<evidence type="ECO:0000313" key="4">
    <source>
        <dbReference type="Proteomes" id="UP000821853"/>
    </source>
</evidence>
<keyword evidence="2" id="KW-1133">Transmembrane helix</keyword>
<feature type="compositionally biased region" description="Polar residues" evidence="1">
    <location>
        <begin position="464"/>
        <end position="474"/>
    </location>
</feature>
<dbReference type="OrthoDB" id="6533498at2759"/>
<feature type="region of interest" description="Disordered" evidence="1">
    <location>
        <begin position="575"/>
        <end position="842"/>
    </location>
</feature>
<feature type="compositionally biased region" description="Low complexity" evidence="1">
    <location>
        <begin position="187"/>
        <end position="197"/>
    </location>
</feature>
<dbReference type="GO" id="GO:0004568">
    <property type="term" value="F:chitinase activity"/>
    <property type="evidence" value="ECO:0007669"/>
    <property type="project" value="TreeGrafter"/>
</dbReference>
<feature type="compositionally biased region" description="Polar residues" evidence="1">
    <location>
        <begin position="398"/>
        <end position="421"/>
    </location>
</feature>
<dbReference type="GO" id="GO:0008061">
    <property type="term" value="F:chitin binding"/>
    <property type="evidence" value="ECO:0007669"/>
    <property type="project" value="TreeGrafter"/>
</dbReference>
<feature type="region of interest" description="Disordered" evidence="1">
    <location>
        <begin position="1093"/>
        <end position="1149"/>
    </location>
</feature>
<reference evidence="3 4" key="1">
    <citation type="journal article" date="2020" name="Cell">
        <title>Large-Scale Comparative Analyses of Tick Genomes Elucidate Their Genetic Diversity and Vector Capacities.</title>
        <authorList>
            <consortium name="Tick Genome and Microbiome Consortium (TIGMIC)"/>
            <person name="Jia N."/>
            <person name="Wang J."/>
            <person name="Shi W."/>
            <person name="Du L."/>
            <person name="Sun Y."/>
            <person name="Zhan W."/>
            <person name="Jiang J.F."/>
            <person name="Wang Q."/>
            <person name="Zhang B."/>
            <person name="Ji P."/>
            <person name="Bell-Sakyi L."/>
            <person name="Cui X.M."/>
            <person name="Yuan T.T."/>
            <person name="Jiang B.G."/>
            <person name="Yang W.F."/>
            <person name="Lam T.T."/>
            <person name="Chang Q.C."/>
            <person name="Ding S.J."/>
            <person name="Wang X.J."/>
            <person name="Zhu J.G."/>
            <person name="Ruan X.D."/>
            <person name="Zhao L."/>
            <person name="Wei J.T."/>
            <person name="Ye R.Z."/>
            <person name="Que T.C."/>
            <person name="Du C.H."/>
            <person name="Zhou Y.H."/>
            <person name="Cheng J.X."/>
            <person name="Dai P.F."/>
            <person name="Guo W.B."/>
            <person name="Han X.H."/>
            <person name="Huang E.J."/>
            <person name="Li L.F."/>
            <person name="Wei W."/>
            <person name="Gao Y.C."/>
            <person name="Liu J.Z."/>
            <person name="Shao H.Z."/>
            <person name="Wang X."/>
            <person name="Wang C.C."/>
            <person name="Yang T.C."/>
            <person name="Huo Q.B."/>
            <person name="Li W."/>
            <person name="Chen H.Y."/>
            <person name="Chen S.E."/>
            <person name="Zhou L.G."/>
            <person name="Ni X.B."/>
            <person name="Tian J.H."/>
            <person name="Sheng Y."/>
            <person name="Liu T."/>
            <person name="Pan Y.S."/>
            <person name="Xia L.Y."/>
            <person name="Li J."/>
            <person name="Zhao F."/>
            <person name="Cao W.C."/>
        </authorList>
    </citation>
    <scope>NUCLEOTIDE SEQUENCE [LARGE SCALE GENOMIC DNA]</scope>
    <source>
        <strain evidence="3">HaeL-2018</strain>
    </source>
</reference>